<proteinExistence type="predicted"/>
<dbReference type="InterPro" id="IPR048846">
    <property type="entry name" value="PaaX-like_central"/>
</dbReference>
<evidence type="ECO:0000313" key="2">
    <source>
        <dbReference type="EMBL" id="OGD65995.1"/>
    </source>
</evidence>
<comment type="caution">
    <text evidence="2">The sequence shown here is derived from an EMBL/GenBank/DDBJ whole genome shotgun (WGS) entry which is preliminary data.</text>
</comment>
<dbReference type="Pfam" id="PF20803">
    <property type="entry name" value="PaaX_M"/>
    <property type="match status" value="1"/>
</dbReference>
<dbReference type="AlphaFoldDB" id="A0A1F5EF47"/>
<name>A0A1F5EF47_9BACT</name>
<dbReference type="Proteomes" id="UP000178583">
    <property type="component" value="Unassembled WGS sequence"/>
</dbReference>
<dbReference type="EMBL" id="MEZY01000001">
    <property type="protein sequence ID" value="OGD65995.1"/>
    <property type="molecule type" value="Genomic_DNA"/>
</dbReference>
<evidence type="ECO:0000259" key="1">
    <source>
        <dbReference type="Pfam" id="PF20803"/>
    </source>
</evidence>
<gene>
    <name evidence="2" type="ORF">A2215_03470</name>
</gene>
<protein>
    <recommendedName>
        <fullName evidence="1">Transcriptional repressor PaaX-like central Cas2-like domain-containing protein</fullName>
    </recommendedName>
</protein>
<accession>A0A1F5EF47</accession>
<feature type="domain" description="Transcriptional repressor PaaX-like central Cas2-like" evidence="1">
    <location>
        <begin position="93"/>
        <end position="162"/>
    </location>
</feature>
<sequence length="174" mass="20254">MKKYQDFAVSLTGFVLYEIYRASIKVSGKITRKYLIESLDNKDFDITRNQISKTFYNLKKSKYIIEESDSVILTGRAKIKIASEISSGIEMSGKIHLISFDIPELMRQNRDNFRRTLKRIGFVQVQKSLWATNREVGELVEIAANEYKVDKYVAYFVADKTNIDAYLNKILERE</sequence>
<evidence type="ECO:0000313" key="3">
    <source>
        <dbReference type="Proteomes" id="UP000178583"/>
    </source>
</evidence>
<reference evidence="2 3" key="1">
    <citation type="journal article" date="2016" name="Nat. Commun.">
        <title>Thousands of microbial genomes shed light on interconnected biogeochemical processes in an aquifer system.</title>
        <authorList>
            <person name="Anantharaman K."/>
            <person name="Brown C.T."/>
            <person name="Hug L.A."/>
            <person name="Sharon I."/>
            <person name="Castelle C.J."/>
            <person name="Probst A.J."/>
            <person name="Thomas B.C."/>
            <person name="Singh A."/>
            <person name="Wilkins M.J."/>
            <person name="Karaoz U."/>
            <person name="Brodie E.L."/>
            <person name="Williams K.H."/>
            <person name="Hubbard S.S."/>
            <person name="Banfield J.F."/>
        </authorList>
    </citation>
    <scope>NUCLEOTIDE SEQUENCE [LARGE SCALE GENOMIC DNA]</scope>
</reference>
<organism evidence="2 3">
    <name type="scientific">Candidatus Berkelbacteria bacterium RIFOXYA2_FULL_43_10</name>
    <dbReference type="NCBI Taxonomy" id="1797472"/>
    <lineage>
        <taxon>Bacteria</taxon>
        <taxon>Candidatus Berkelbacteria</taxon>
    </lineage>
</organism>